<reference evidence="3" key="1">
    <citation type="submission" date="2023-03" db="EMBL/GenBank/DDBJ databases">
        <title>Massive genome expansion in bonnet fungi (Mycena s.s.) driven by repeated elements and novel gene families across ecological guilds.</title>
        <authorList>
            <consortium name="Lawrence Berkeley National Laboratory"/>
            <person name="Harder C.B."/>
            <person name="Miyauchi S."/>
            <person name="Viragh M."/>
            <person name="Kuo A."/>
            <person name="Thoen E."/>
            <person name="Andreopoulos B."/>
            <person name="Lu D."/>
            <person name="Skrede I."/>
            <person name="Drula E."/>
            <person name="Henrissat B."/>
            <person name="Morin E."/>
            <person name="Kohler A."/>
            <person name="Barry K."/>
            <person name="LaButti K."/>
            <person name="Morin E."/>
            <person name="Salamov A."/>
            <person name="Lipzen A."/>
            <person name="Mereny Z."/>
            <person name="Hegedus B."/>
            <person name="Baldrian P."/>
            <person name="Stursova M."/>
            <person name="Weitz H."/>
            <person name="Taylor A."/>
            <person name="Grigoriev I.V."/>
            <person name="Nagy L.G."/>
            <person name="Martin F."/>
            <person name="Kauserud H."/>
        </authorList>
    </citation>
    <scope>NUCLEOTIDE SEQUENCE</scope>
    <source>
        <strain evidence="3">9284</strain>
    </source>
</reference>
<dbReference type="GO" id="GO:0000981">
    <property type="term" value="F:DNA-binding transcription factor activity, RNA polymerase II-specific"/>
    <property type="evidence" value="ECO:0007669"/>
    <property type="project" value="InterPro"/>
</dbReference>
<dbReference type="InterPro" id="IPR001138">
    <property type="entry name" value="Zn2Cys6_DnaBD"/>
</dbReference>
<dbReference type="GO" id="GO:0008270">
    <property type="term" value="F:zinc ion binding"/>
    <property type="evidence" value="ECO:0007669"/>
    <property type="project" value="InterPro"/>
</dbReference>
<dbReference type="EMBL" id="JARKIF010000002">
    <property type="protein sequence ID" value="KAJ7648135.1"/>
    <property type="molecule type" value="Genomic_DNA"/>
</dbReference>
<feature type="region of interest" description="Disordered" evidence="1">
    <location>
        <begin position="57"/>
        <end position="134"/>
    </location>
</feature>
<organism evidence="3 4">
    <name type="scientific">Roridomyces roridus</name>
    <dbReference type="NCBI Taxonomy" id="1738132"/>
    <lineage>
        <taxon>Eukaryota</taxon>
        <taxon>Fungi</taxon>
        <taxon>Dikarya</taxon>
        <taxon>Basidiomycota</taxon>
        <taxon>Agaricomycotina</taxon>
        <taxon>Agaricomycetes</taxon>
        <taxon>Agaricomycetidae</taxon>
        <taxon>Agaricales</taxon>
        <taxon>Marasmiineae</taxon>
        <taxon>Mycenaceae</taxon>
        <taxon>Roridomyces</taxon>
    </lineage>
</organism>
<dbReference type="Proteomes" id="UP001221142">
    <property type="component" value="Unassembled WGS sequence"/>
</dbReference>
<dbReference type="CDD" id="cd00067">
    <property type="entry name" value="GAL4"/>
    <property type="match status" value="1"/>
</dbReference>
<dbReference type="SUPFAM" id="SSF57701">
    <property type="entry name" value="Zn2/Cys6 DNA-binding domain"/>
    <property type="match status" value="1"/>
</dbReference>
<accession>A0AAD7CGN4</accession>
<dbReference type="Pfam" id="PF00172">
    <property type="entry name" value="Zn_clus"/>
    <property type="match status" value="1"/>
</dbReference>
<dbReference type="PROSITE" id="PS00463">
    <property type="entry name" value="ZN2_CY6_FUNGAL_1"/>
    <property type="match status" value="1"/>
</dbReference>
<gene>
    <name evidence="3" type="ORF">FB45DRAFT_1020342</name>
</gene>
<feature type="domain" description="Zn(2)-C6 fungal-type" evidence="2">
    <location>
        <begin position="19"/>
        <end position="51"/>
    </location>
</feature>
<protein>
    <recommendedName>
        <fullName evidence="2">Zn(2)-C6 fungal-type domain-containing protein</fullName>
    </recommendedName>
</protein>
<keyword evidence="4" id="KW-1185">Reference proteome</keyword>
<proteinExistence type="predicted"/>
<evidence type="ECO:0000259" key="2">
    <source>
        <dbReference type="PROSITE" id="PS50048"/>
    </source>
</evidence>
<dbReference type="Gene3D" id="4.10.240.10">
    <property type="entry name" value="Zn(2)-C6 fungal-type DNA-binding domain"/>
    <property type="match status" value="1"/>
</dbReference>
<evidence type="ECO:0000256" key="1">
    <source>
        <dbReference type="SAM" id="MobiDB-lite"/>
    </source>
</evidence>
<evidence type="ECO:0000313" key="4">
    <source>
        <dbReference type="Proteomes" id="UP001221142"/>
    </source>
</evidence>
<feature type="compositionally biased region" description="Low complexity" evidence="1">
    <location>
        <begin position="85"/>
        <end position="94"/>
    </location>
</feature>
<dbReference type="AlphaFoldDB" id="A0AAD7CGN4"/>
<name>A0AAD7CGN4_9AGAR</name>
<dbReference type="PROSITE" id="PS50048">
    <property type="entry name" value="ZN2_CY6_FUNGAL_2"/>
    <property type="match status" value="1"/>
</dbReference>
<dbReference type="InterPro" id="IPR036864">
    <property type="entry name" value="Zn2-C6_fun-type_DNA-bd_sf"/>
</dbReference>
<comment type="caution">
    <text evidence="3">The sequence shown here is derived from an EMBL/GenBank/DDBJ whole genome shotgun (WGS) entry which is preliminary data.</text>
</comment>
<evidence type="ECO:0000313" key="3">
    <source>
        <dbReference type="EMBL" id="KAJ7648135.1"/>
    </source>
</evidence>
<sequence length="226" mass="24691">MADRHTQPIEETVPRVPVACTNCRDKKTKCLTDSCEVACKRCERKGLQCQYVATGGSRHQSFVPPGGTSPGQSSHRPPPPPPSRQPSQQPIPQQMYDSTLYGGNLNPPPPPPSGAHHPHVNPNAPGGQGLHRQAHYRPDNMQYPVANTQYQMDGGMPAPSGWENQPMAQYGGGWPPEYTGSNMPVSNPDEGYYSNYAYPVRVAARWRLATVVSDVESTAFAKESIE</sequence>